<protein>
    <submittedName>
        <fullName evidence="1">Lipopolysaccharide biosynthesis protein</fullName>
    </submittedName>
</protein>
<dbReference type="PANTHER" id="PTHR32309:SF13">
    <property type="entry name" value="FERRIC ENTEROBACTIN TRANSPORT PROTEIN FEPE"/>
    <property type="match status" value="1"/>
</dbReference>
<accession>A0A2K9AHT1</accession>
<dbReference type="GO" id="GO:0004713">
    <property type="term" value="F:protein tyrosine kinase activity"/>
    <property type="evidence" value="ECO:0007669"/>
    <property type="project" value="TreeGrafter"/>
</dbReference>
<dbReference type="InterPro" id="IPR050445">
    <property type="entry name" value="Bact_polysacc_biosynth/exp"/>
</dbReference>
<keyword evidence="2" id="KW-1185">Reference proteome</keyword>
<organism evidence="1 2">
    <name type="scientific">Kangiella profundi</name>
    <dbReference type="NCBI Taxonomy" id="1561924"/>
    <lineage>
        <taxon>Bacteria</taxon>
        <taxon>Pseudomonadati</taxon>
        <taxon>Pseudomonadota</taxon>
        <taxon>Gammaproteobacteria</taxon>
        <taxon>Kangiellales</taxon>
        <taxon>Kangiellaceae</taxon>
        <taxon>Kangiella</taxon>
    </lineage>
</organism>
<dbReference type="EMBL" id="CP025120">
    <property type="protein sequence ID" value="AUD78504.1"/>
    <property type="molecule type" value="Genomic_DNA"/>
</dbReference>
<gene>
    <name evidence="1" type="ORF">CW740_04240</name>
</gene>
<name>A0A2K9AHT1_9GAMM</name>
<dbReference type="Proteomes" id="UP000232693">
    <property type="component" value="Chromosome"/>
</dbReference>
<sequence length="490" mass="56397">MNKTPQQIENDFLELKATMSEEQWSDPEYIFSCAKKFETTYPELSLRIMRRVRRLNNQLTKKLQKEIARKEDDIPNNKNEEYDKADIKDSINQKGTAPLRHEETIKKQNKSSDTEAILNKSWLETIVTSQVYKKPLFLFVILPWLLFFIYQTLVASPRYVSQSQLIVEQPDRMATMDTGMALLSGLGVKPTGTDAELVKAFIHSGDLIDYLDEKINLKKHYTDSGADIFSRLSKHSSREAFYAYYKNHVEVTVDQKSQVINITTQAFTPEFSKLLNESIVERAEWYINQISNKLAEEQLNFIENEHQLVEERIKDTKKRLLEFQNKYGLLDPEAEGMAIQKIAYSIESLLAQKQAELKTLTGVMNETAPQVTSIKNEIKALEEQLRSERDRLSDTNSGESVSEIMSKFVDFKVDMELALQAYSSSQISLEKSRVEAYRQIKYLVIVQTPTLAEDNAYPNVSYNIALFAVVLLMLFGIGKIIYSTIHEISK</sequence>
<dbReference type="KEGG" id="kpd:CW740_04240"/>
<dbReference type="PANTHER" id="PTHR32309">
    <property type="entry name" value="TYROSINE-PROTEIN KINASE"/>
    <property type="match status" value="1"/>
</dbReference>
<dbReference type="GO" id="GO:0005886">
    <property type="term" value="C:plasma membrane"/>
    <property type="evidence" value="ECO:0007669"/>
    <property type="project" value="TreeGrafter"/>
</dbReference>
<proteinExistence type="predicted"/>
<dbReference type="RefSeq" id="WP_106646372.1">
    <property type="nucleotide sequence ID" value="NZ_BMGO01000002.1"/>
</dbReference>
<evidence type="ECO:0000313" key="2">
    <source>
        <dbReference type="Proteomes" id="UP000232693"/>
    </source>
</evidence>
<reference evidence="1 2" key="1">
    <citation type="submission" date="2017-12" db="EMBL/GenBank/DDBJ databases">
        <title>Kangiella profundi FT102 completed genome.</title>
        <authorList>
            <person name="Xu J."/>
            <person name="Wang J."/>
            <person name="Lu Y."/>
        </authorList>
    </citation>
    <scope>NUCLEOTIDE SEQUENCE [LARGE SCALE GENOMIC DNA]</scope>
    <source>
        <strain evidence="1 2">FT102</strain>
    </source>
</reference>
<dbReference type="OrthoDB" id="5497849at2"/>
<dbReference type="AlphaFoldDB" id="A0A2K9AHT1"/>
<evidence type="ECO:0000313" key="1">
    <source>
        <dbReference type="EMBL" id="AUD78504.1"/>
    </source>
</evidence>